<comment type="subcellular location">
    <subcellularLocation>
        <location evidence="1">Membrane</location>
        <topology evidence="1">Multi-pass membrane protein</topology>
    </subcellularLocation>
</comment>
<keyword evidence="5 8" id="KW-0472">Membrane</keyword>
<evidence type="ECO:0000313" key="12">
    <source>
        <dbReference type="Proteomes" id="UP000663836"/>
    </source>
</evidence>
<evidence type="ECO:0000256" key="2">
    <source>
        <dbReference type="ARBA" id="ARBA00022692"/>
    </source>
</evidence>
<organism evidence="11 12">
    <name type="scientific">Rotaria sordida</name>
    <dbReference type="NCBI Taxonomy" id="392033"/>
    <lineage>
        <taxon>Eukaryota</taxon>
        <taxon>Metazoa</taxon>
        <taxon>Spiralia</taxon>
        <taxon>Gnathifera</taxon>
        <taxon>Rotifera</taxon>
        <taxon>Eurotatoria</taxon>
        <taxon>Bdelloidea</taxon>
        <taxon>Philodinida</taxon>
        <taxon>Philodinidae</taxon>
        <taxon>Rotaria</taxon>
    </lineage>
</organism>
<evidence type="ECO:0000256" key="3">
    <source>
        <dbReference type="ARBA" id="ARBA00022989"/>
    </source>
</evidence>
<feature type="transmembrane region" description="Helical" evidence="8">
    <location>
        <begin position="12"/>
        <end position="36"/>
    </location>
</feature>
<keyword evidence="2 8" id="KW-0812">Transmembrane</keyword>
<dbReference type="Pfam" id="PF00001">
    <property type="entry name" value="7tm_1"/>
    <property type="match status" value="1"/>
</dbReference>
<evidence type="ECO:0000256" key="7">
    <source>
        <dbReference type="ARBA" id="ARBA00023224"/>
    </source>
</evidence>
<reference evidence="11" key="1">
    <citation type="submission" date="2021-02" db="EMBL/GenBank/DDBJ databases">
        <authorList>
            <person name="Nowell W R."/>
        </authorList>
    </citation>
    <scope>NUCLEOTIDE SEQUENCE</scope>
</reference>
<dbReference type="GO" id="GO:0004930">
    <property type="term" value="F:G protein-coupled receptor activity"/>
    <property type="evidence" value="ECO:0007669"/>
    <property type="project" value="UniProtKB-KW"/>
</dbReference>
<keyword evidence="7" id="KW-0807">Transducer</keyword>
<dbReference type="PROSITE" id="PS50262">
    <property type="entry name" value="G_PROTEIN_RECEP_F1_2"/>
    <property type="match status" value="1"/>
</dbReference>
<protein>
    <recommendedName>
        <fullName evidence="9">G-protein coupled receptors family 1 profile domain-containing protein</fullName>
    </recommendedName>
</protein>
<accession>A0A819XIN5</accession>
<dbReference type="Proteomes" id="UP000663864">
    <property type="component" value="Unassembled WGS sequence"/>
</dbReference>
<evidence type="ECO:0000256" key="6">
    <source>
        <dbReference type="ARBA" id="ARBA00023170"/>
    </source>
</evidence>
<dbReference type="EMBL" id="CAJNOT010006398">
    <property type="protein sequence ID" value="CAF1488812.1"/>
    <property type="molecule type" value="Genomic_DNA"/>
</dbReference>
<keyword evidence="4" id="KW-0297">G-protein coupled receptor</keyword>
<dbReference type="AlphaFoldDB" id="A0A819XIN5"/>
<evidence type="ECO:0000256" key="8">
    <source>
        <dbReference type="SAM" id="Phobius"/>
    </source>
</evidence>
<dbReference type="SUPFAM" id="SSF81321">
    <property type="entry name" value="Family A G protein-coupled receptor-like"/>
    <property type="match status" value="1"/>
</dbReference>
<feature type="transmembrane region" description="Helical" evidence="8">
    <location>
        <begin position="48"/>
        <end position="70"/>
    </location>
</feature>
<feature type="transmembrane region" description="Helical" evidence="8">
    <location>
        <begin position="223"/>
        <end position="241"/>
    </location>
</feature>
<dbReference type="InterPro" id="IPR017452">
    <property type="entry name" value="GPCR_Rhodpsn_7TM"/>
</dbReference>
<dbReference type="GO" id="GO:0005886">
    <property type="term" value="C:plasma membrane"/>
    <property type="evidence" value="ECO:0007669"/>
    <property type="project" value="TreeGrafter"/>
</dbReference>
<evidence type="ECO:0000259" key="9">
    <source>
        <dbReference type="PROSITE" id="PS50262"/>
    </source>
</evidence>
<dbReference type="Gene3D" id="1.20.1070.10">
    <property type="entry name" value="Rhodopsin 7-helix transmembrane proteins"/>
    <property type="match status" value="1"/>
</dbReference>
<proteinExistence type="predicted"/>
<keyword evidence="3 8" id="KW-1133">Transmembrane helix</keyword>
<evidence type="ECO:0000313" key="10">
    <source>
        <dbReference type="EMBL" id="CAF1488812.1"/>
    </source>
</evidence>
<feature type="transmembrane region" description="Helical" evidence="8">
    <location>
        <begin position="177"/>
        <end position="202"/>
    </location>
</feature>
<dbReference type="PANTHER" id="PTHR24243">
    <property type="entry name" value="G-PROTEIN COUPLED RECEPTOR"/>
    <property type="match status" value="1"/>
</dbReference>
<evidence type="ECO:0000256" key="5">
    <source>
        <dbReference type="ARBA" id="ARBA00023136"/>
    </source>
</evidence>
<evidence type="ECO:0000313" key="11">
    <source>
        <dbReference type="EMBL" id="CAF4143098.1"/>
    </source>
</evidence>
<comment type="caution">
    <text evidence="11">The sequence shown here is derived from an EMBL/GenBank/DDBJ whole genome shotgun (WGS) entry which is preliminary data.</text>
</comment>
<name>A0A819XIN5_9BILA</name>
<gene>
    <name evidence="11" type="ORF">JBS370_LOCUS33595</name>
    <name evidence="10" type="ORF">ZHD862_LOCUS36905</name>
</gene>
<sequence length="309" mass="35405">MSTNFAIIERQIITYCGIPIFVAGVIGGILNIIVFLSLRTFRQSSCGLYLIVMSIFNIGHLFLALFYRILTILSGVDVAATSLFICKLRSFLAQICSATSMTCFCMATIDQYFATCSRVRWQLWCNIKLSQRIIIISIIIWILHGIPFLVFYNHVLSSITNKITCISTNYIFDQYRIFVFALGLVGYLAIIIGALFGSMAFYNVQQMAYRAVPLVRRELEKQLTVMVLVEVVVNILALLPYTTINAVSQNKNLTNNSFIQAQIQFASPFYVYICASERFRKQLIYVLFEIHLNRWRRPRMIINQVIPDT</sequence>
<evidence type="ECO:0000256" key="1">
    <source>
        <dbReference type="ARBA" id="ARBA00004141"/>
    </source>
</evidence>
<feature type="transmembrane region" description="Helical" evidence="8">
    <location>
        <begin position="90"/>
        <end position="113"/>
    </location>
</feature>
<dbReference type="PANTHER" id="PTHR24243:SF233">
    <property type="entry name" value="THYROTROPIN-RELEASING HORMONE RECEPTOR"/>
    <property type="match status" value="1"/>
</dbReference>
<evidence type="ECO:0000256" key="4">
    <source>
        <dbReference type="ARBA" id="ARBA00023040"/>
    </source>
</evidence>
<dbReference type="EMBL" id="CAJOBD010009866">
    <property type="protein sequence ID" value="CAF4143098.1"/>
    <property type="molecule type" value="Genomic_DNA"/>
</dbReference>
<feature type="domain" description="G-protein coupled receptors family 1 profile" evidence="9">
    <location>
        <begin position="27"/>
        <end position="285"/>
    </location>
</feature>
<keyword evidence="6" id="KW-0675">Receptor</keyword>
<dbReference type="Proteomes" id="UP000663836">
    <property type="component" value="Unassembled WGS sequence"/>
</dbReference>
<dbReference type="InterPro" id="IPR000276">
    <property type="entry name" value="GPCR_Rhodpsn"/>
</dbReference>
<feature type="transmembrane region" description="Helical" evidence="8">
    <location>
        <begin position="133"/>
        <end position="152"/>
    </location>
</feature>